<evidence type="ECO:0000313" key="7">
    <source>
        <dbReference type="EMBL" id="MCW6534117.1"/>
    </source>
</evidence>
<dbReference type="GO" id="GO:0003700">
    <property type="term" value="F:DNA-binding transcription factor activity"/>
    <property type="evidence" value="ECO:0007669"/>
    <property type="project" value="InterPro"/>
</dbReference>
<reference evidence="7" key="1">
    <citation type="submission" date="2022-06" db="EMBL/GenBank/DDBJ databases">
        <title>Sphingomonas sp. nov. isolated from rhizosphere soil of tomato.</title>
        <authorList>
            <person name="Dong H."/>
            <person name="Gao R."/>
        </authorList>
    </citation>
    <scope>NUCLEOTIDE SEQUENCE</scope>
    <source>
        <strain evidence="7">MMSM24</strain>
    </source>
</reference>
<accession>A0AA41Z773</accession>
<dbReference type="InterPro" id="IPR000524">
    <property type="entry name" value="Tscrpt_reg_HTH_GntR"/>
</dbReference>
<evidence type="ECO:0000256" key="4">
    <source>
        <dbReference type="ARBA" id="ARBA00023125"/>
    </source>
</evidence>
<sequence length="461" mass="49824">MASAARAETRTGQVMRIVRERIARRTLTPGARLPSVRAMAETTGFSKSTIVEAYDRLAAEGAIRARPGSGFYVTAPLAPLTLDRPDVAAARQVDPLWMLRQSLAENRGAMMPGCGWLPDEWLASDAIRKGLRAAARGSAGTLTGYDSPLGSSRLRALLARRLADQGIEAGLDQIMLTDSGTHALDLICRFLLEPGDTVLVDDPCYFNFLALMRAHRVTAIGVPMTPHGPDIARFAEALETHRPRFYLTNSGIHNPTGATLAAPIAHRLLRLAEAHDLIVVEDDIFADFEISPAPRLAAFDGLDRVIRIGSFSKSLSAAMRCGHIAARADWIEALADLRIATSMSGNPLAATLLHSVLTDGSYRRHVETIRTRLARARAGTLRRLRAMGLEPWIEPNAGIFVWAKLPDGRDAVALAEAALAQGLVLAPGKVFSAGGLWNDRMRFNVAMSDDDAVFAAFARAL</sequence>
<dbReference type="InterPro" id="IPR015422">
    <property type="entry name" value="PyrdxlP-dep_Trfase_small"/>
</dbReference>
<dbReference type="CDD" id="cd07377">
    <property type="entry name" value="WHTH_GntR"/>
    <property type="match status" value="1"/>
</dbReference>
<dbReference type="Gene3D" id="3.90.1150.10">
    <property type="entry name" value="Aspartate Aminotransferase, domain 1"/>
    <property type="match status" value="1"/>
</dbReference>
<dbReference type="InterPro" id="IPR004839">
    <property type="entry name" value="Aminotransferase_I/II_large"/>
</dbReference>
<keyword evidence="8" id="KW-1185">Reference proteome</keyword>
<comment type="caution">
    <text evidence="7">The sequence shown here is derived from an EMBL/GenBank/DDBJ whole genome shotgun (WGS) entry which is preliminary data.</text>
</comment>
<dbReference type="InterPro" id="IPR015424">
    <property type="entry name" value="PyrdxlP-dep_Trfase"/>
</dbReference>
<gene>
    <name evidence="7" type="ORF">NEE01_04890</name>
</gene>
<keyword evidence="5" id="KW-0804">Transcription</keyword>
<dbReference type="SUPFAM" id="SSF53383">
    <property type="entry name" value="PLP-dependent transferases"/>
    <property type="match status" value="1"/>
</dbReference>
<organism evidence="7 8">
    <name type="scientific">Sphingomonas lycopersici</name>
    <dbReference type="NCBI Taxonomy" id="2951807"/>
    <lineage>
        <taxon>Bacteria</taxon>
        <taxon>Pseudomonadati</taxon>
        <taxon>Pseudomonadota</taxon>
        <taxon>Alphaproteobacteria</taxon>
        <taxon>Sphingomonadales</taxon>
        <taxon>Sphingomonadaceae</taxon>
        <taxon>Sphingomonas</taxon>
    </lineage>
</organism>
<feature type="domain" description="HTH gntR-type" evidence="6">
    <location>
        <begin position="8"/>
        <end position="76"/>
    </location>
</feature>
<dbReference type="Proteomes" id="UP001165565">
    <property type="component" value="Unassembled WGS sequence"/>
</dbReference>
<evidence type="ECO:0000256" key="1">
    <source>
        <dbReference type="ARBA" id="ARBA00005384"/>
    </source>
</evidence>
<keyword evidence="4" id="KW-0238">DNA-binding</keyword>
<evidence type="ECO:0000256" key="2">
    <source>
        <dbReference type="ARBA" id="ARBA00022898"/>
    </source>
</evidence>
<dbReference type="RefSeq" id="WP_179515399.1">
    <property type="nucleotide sequence ID" value="NZ_JANFAV010000002.1"/>
</dbReference>
<dbReference type="GO" id="GO:0030170">
    <property type="term" value="F:pyridoxal phosphate binding"/>
    <property type="evidence" value="ECO:0007669"/>
    <property type="project" value="InterPro"/>
</dbReference>
<dbReference type="Pfam" id="PF00392">
    <property type="entry name" value="GntR"/>
    <property type="match status" value="1"/>
</dbReference>
<dbReference type="Gene3D" id="1.10.10.10">
    <property type="entry name" value="Winged helix-like DNA-binding domain superfamily/Winged helix DNA-binding domain"/>
    <property type="match status" value="1"/>
</dbReference>
<dbReference type="PANTHER" id="PTHR46577:SF2">
    <property type="entry name" value="TRANSCRIPTIONAL REGULATORY PROTEIN"/>
    <property type="match status" value="1"/>
</dbReference>
<evidence type="ECO:0000259" key="6">
    <source>
        <dbReference type="PROSITE" id="PS50949"/>
    </source>
</evidence>
<dbReference type="CDD" id="cd00609">
    <property type="entry name" value="AAT_like"/>
    <property type="match status" value="1"/>
</dbReference>
<keyword evidence="7" id="KW-0032">Aminotransferase</keyword>
<dbReference type="EMBL" id="JANFAV010000002">
    <property type="protein sequence ID" value="MCW6534117.1"/>
    <property type="molecule type" value="Genomic_DNA"/>
</dbReference>
<dbReference type="InterPro" id="IPR036390">
    <property type="entry name" value="WH_DNA-bd_sf"/>
</dbReference>
<dbReference type="PANTHER" id="PTHR46577">
    <property type="entry name" value="HTH-TYPE TRANSCRIPTIONAL REGULATORY PROTEIN GABR"/>
    <property type="match status" value="1"/>
</dbReference>
<keyword evidence="3" id="KW-0805">Transcription regulation</keyword>
<dbReference type="InterPro" id="IPR036388">
    <property type="entry name" value="WH-like_DNA-bd_sf"/>
</dbReference>
<evidence type="ECO:0000313" key="8">
    <source>
        <dbReference type="Proteomes" id="UP001165565"/>
    </source>
</evidence>
<keyword evidence="7" id="KW-0808">Transferase</keyword>
<keyword evidence="2" id="KW-0663">Pyridoxal phosphate</keyword>
<dbReference type="SMART" id="SM00345">
    <property type="entry name" value="HTH_GNTR"/>
    <property type="match status" value="1"/>
</dbReference>
<dbReference type="Pfam" id="PF00155">
    <property type="entry name" value="Aminotran_1_2"/>
    <property type="match status" value="1"/>
</dbReference>
<dbReference type="PROSITE" id="PS50949">
    <property type="entry name" value="HTH_GNTR"/>
    <property type="match status" value="1"/>
</dbReference>
<dbReference type="GO" id="GO:0008483">
    <property type="term" value="F:transaminase activity"/>
    <property type="evidence" value="ECO:0007669"/>
    <property type="project" value="UniProtKB-KW"/>
</dbReference>
<dbReference type="GO" id="GO:0003677">
    <property type="term" value="F:DNA binding"/>
    <property type="evidence" value="ECO:0007669"/>
    <property type="project" value="UniProtKB-KW"/>
</dbReference>
<dbReference type="SUPFAM" id="SSF46785">
    <property type="entry name" value="Winged helix' DNA-binding domain"/>
    <property type="match status" value="1"/>
</dbReference>
<dbReference type="Gene3D" id="3.40.640.10">
    <property type="entry name" value="Type I PLP-dependent aspartate aminotransferase-like (Major domain)"/>
    <property type="match status" value="1"/>
</dbReference>
<dbReference type="InterPro" id="IPR015421">
    <property type="entry name" value="PyrdxlP-dep_Trfase_major"/>
</dbReference>
<protein>
    <submittedName>
        <fullName evidence="7">PLP-dependent aminotransferase family protein</fullName>
    </submittedName>
</protein>
<proteinExistence type="inferred from homology"/>
<dbReference type="AlphaFoldDB" id="A0AA41Z773"/>
<evidence type="ECO:0000256" key="3">
    <source>
        <dbReference type="ARBA" id="ARBA00023015"/>
    </source>
</evidence>
<comment type="similarity">
    <text evidence="1">In the C-terminal section; belongs to the class-I pyridoxal-phosphate-dependent aminotransferase family.</text>
</comment>
<evidence type="ECO:0000256" key="5">
    <source>
        <dbReference type="ARBA" id="ARBA00023163"/>
    </source>
</evidence>
<name>A0AA41Z773_9SPHN</name>
<dbReference type="InterPro" id="IPR051446">
    <property type="entry name" value="HTH_trans_reg/aminotransferase"/>
</dbReference>